<name>A0ABS8DLJ4_9FIRM</name>
<feature type="domain" description="CASTOR ACT" evidence="1">
    <location>
        <begin position="59"/>
        <end position="119"/>
    </location>
</feature>
<dbReference type="PIRSF" id="PIRSF008459">
    <property type="entry name" value="UCP008459"/>
    <property type="match status" value="1"/>
</dbReference>
<evidence type="ECO:0000313" key="3">
    <source>
        <dbReference type="Proteomes" id="UP001299546"/>
    </source>
</evidence>
<accession>A0ABS8DLJ4</accession>
<dbReference type="InterPro" id="IPR045865">
    <property type="entry name" value="ACT-like_dom_sf"/>
</dbReference>
<dbReference type="Gene3D" id="3.30.2130.10">
    <property type="entry name" value="VC0802-like"/>
    <property type="match status" value="1"/>
</dbReference>
<dbReference type="InterPro" id="IPR016540">
    <property type="entry name" value="UCP008459"/>
</dbReference>
<keyword evidence="3" id="KW-1185">Reference proteome</keyword>
<dbReference type="SUPFAM" id="SSF55021">
    <property type="entry name" value="ACT-like"/>
    <property type="match status" value="2"/>
</dbReference>
<organism evidence="2 3">
    <name type="scientific">Bariatricus massiliensis</name>
    <dbReference type="NCBI Taxonomy" id="1745713"/>
    <lineage>
        <taxon>Bacteria</taxon>
        <taxon>Bacillati</taxon>
        <taxon>Bacillota</taxon>
        <taxon>Clostridia</taxon>
        <taxon>Lachnospirales</taxon>
        <taxon>Lachnospiraceae</taxon>
        <taxon>Bariatricus</taxon>
    </lineage>
</organism>
<dbReference type="RefSeq" id="WP_082891702.1">
    <property type="nucleotide sequence ID" value="NZ_JAJCIQ010000020.1"/>
</dbReference>
<evidence type="ECO:0000313" key="2">
    <source>
        <dbReference type="EMBL" id="MCB7389293.1"/>
    </source>
</evidence>
<dbReference type="InterPro" id="IPR027795">
    <property type="entry name" value="CASTOR_ACT_dom"/>
</dbReference>
<dbReference type="CDD" id="cd04868">
    <property type="entry name" value="ACT_AK-like"/>
    <property type="match status" value="1"/>
</dbReference>
<gene>
    <name evidence="2" type="ORF">LIZ65_18585</name>
</gene>
<sequence>MSKKSMKLKVIEHEFAICKLRTLEDVDLRQQYCFLAKTDEEISYICKVESIPEDCINYKRGWIAFRIQETLDFDLVGVVAGISDILAQEQISIYSISTYNTIYMLIRKENLKEAVRVLELNGYNVGK</sequence>
<dbReference type="Pfam" id="PF13840">
    <property type="entry name" value="ACT_7"/>
    <property type="match status" value="1"/>
</dbReference>
<protein>
    <submittedName>
        <fullName evidence="2">ACT domain-containing protein</fullName>
    </submittedName>
</protein>
<dbReference type="Proteomes" id="UP001299546">
    <property type="component" value="Unassembled WGS sequence"/>
</dbReference>
<reference evidence="2 3" key="1">
    <citation type="submission" date="2021-10" db="EMBL/GenBank/DDBJ databases">
        <title>Collection of gut derived symbiotic bacterial strains cultured from healthy donors.</title>
        <authorList>
            <person name="Lin H."/>
            <person name="Littmann E."/>
            <person name="Kohout C."/>
            <person name="Pamer E.G."/>
        </authorList>
    </citation>
    <scope>NUCLEOTIDE SEQUENCE [LARGE SCALE GENOMIC DNA]</scope>
    <source>
        <strain evidence="2 3">DFI.1.165</strain>
    </source>
</reference>
<dbReference type="EMBL" id="JAJCIS010000021">
    <property type="protein sequence ID" value="MCB7389293.1"/>
    <property type="molecule type" value="Genomic_DNA"/>
</dbReference>
<proteinExistence type="predicted"/>
<comment type="caution">
    <text evidence="2">The sequence shown here is derived from an EMBL/GenBank/DDBJ whole genome shotgun (WGS) entry which is preliminary data.</text>
</comment>
<evidence type="ECO:0000259" key="1">
    <source>
        <dbReference type="Pfam" id="PF13840"/>
    </source>
</evidence>